<name>A4BJI9_9GAMM</name>
<dbReference type="Proteomes" id="UP000005953">
    <property type="component" value="Unassembled WGS sequence"/>
</dbReference>
<dbReference type="EC" id="1.1.1.86" evidence="1"/>
<organism evidence="1 2">
    <name type="scientific">Reinekea blandensis MED297</name>
    <dbReference type="NCBI Taxonomy" id="314283"/>
    <lineage>
        <taxon>Bacteria</taxon>
        <taxon>Pseudomonadati</taxon>
        <taxon>Pseudomonadota</taxon>
        <taxon>Gammaproteobacteria</taxon>
        <taxon>Oceanospirillales</taxon>
        <taxon>Saccharospirillaceae</taxon>
        <taxon>Reinekea</taxon>
    </lineage>
</organism>
<reference evidence="1 2" key="1">
    <citation type="submission" date="2006-02" db="EMBL/GenBank/DDBJ databases">
        <authorList>
            <person name="Pinhassi J."/>
            <person name="Pedros-Alio C."/>
            <person name="Ferriera S."/>
            <person name="Johnson J."/>
            <person name="Kravitz S."/>
            <person name="Halpern A."/>
            <person name="Remington K."/>
            <person name="Beeson K."/>
            <person name="Tran B."/>
            <person name="Rogers Y.-H."/>
            <person name="Friedman R."/>
            <person name="Venter J.C."/>
        </authorList>
    </citation>
    <scope>NUCLEOTIDE SEQUENCE [LARGE SCALE GENOMIC DNA]</scope>
    <source>
        <strain evidence="1 2">MED297</strain>
    </source>
</reference>
<dbReference type="RefSeq" id="WP_008044097.1">
    <property type="nucleotide sequence ID" value="NZ_CH724151.1"/>
</dbReference>
<dbReference type="GO" id="GO:0004455">
    <property type="term" value="F:ketol-acid reductoisomerase activity"/>
    <property type="evidence" value="ECO:0007669"/>
    <property type="project" value="UniProtKB-EC"/>
</dbReference>
<evidence type="ECO:0000313" key="1">
    <source>
        <dbReference type="EMBL" id="EAR07693.1"/>
    </source>
</evidence>
<dbReference type="AlphaFoldDB" id="A4BJI9"/>
<keyword evidence="1" id="KW-0413">Isomerase</keyword>
<proteinExistence type="predicted"/>
<keyword evidence="1" id="KW-0560">Oxidoreductase</keyword>
<accession>A4BJI9</accession>
<keyword evidence="2" id="KW-1185">Reference proteome</keyword>
<dbReference type="HOGENOM" id="CLU_3172439_0_0_6"/>
<evidence type="ECO:0000313" key="2">
    <source>
        <dbReference type="Proteomes" id="UP000005953"/>
    </source>
</evidence>
<dbReference type="EMBL" id="AAOE01000034">
    <property type="protein sequence ID" value="EAR07693.1"/>
    <property type="molecule type" value="Genomic_DNA"/>
</dbReference>
<dbReference type="GO" id="GO:0016853">
    <property type="term" value="F:isomerase activity"/>
    <property type="evidence" value="ECO:0007669"/>
    <property type="project" value="UniProtKB-KW"/>
</dbReference>
<sequence length="47" mass="5218">MSIKQLLLAMATLMIVASTYAWPSLTQVVDWVVSWAMDWCLTLAAST</sequence>
<gene>
    <name evidence="1" type="ORF">MED297_18131</name>
</gene>
<protein>
    <submittedName>
        <fullName evidence="1">Ketol-acid reductoisomerase</fullName>
        <ecNumber evidence="1">1.1.1.86</ecNumber>
    </submittedName>
</protein>
<comment type="caution">
    <text evidence="1">The sequence shown here is derived from an EMBL/GenBank/DDBJ whole genome shotgun (WGS) entry which is preliminary data.</text>
</comment>